<reference evidence="2 3" key="1">
    <citation type="journal article" date="2011" name="Genome Biol.">
        <title>Comparative genome sequence analysis underscores mycoparasitism as the ancestral life style of Trichoderma.</title>
        <authorList>
            <person name="Kubicek C.P."/>
            <person name="Herrera-Estrella A."/>
            <person name="Seidl-Seiboth V."/>
            <person name="Martinez D.A."/>
            <person name="Druzhinina I.S."/>
            <person name="Thon M."/>
            <person name="Zeilinger S."/>
            <person name="Casas-Flores S."/>
            <person name="Horwitz B.A."/>
            <person name="Mukherjee P.K."/>
            <person name="Mukherjee M."/>
            <person name="Kredics L."/>
            <person name="Alcaraz L.D."/>
            <person name="Aerts A."/>
            <person name="Antal Z."/>
            <person name="Atanasova L."/>
            <person name="Cervantes-Badillo M.G."/>
            <person name="Challacombe J."/>
            <person name="Chertkov O."/>
            <person name="McCluskey K."/>
            <person name="Coulpier F."/>
            <person name="Deshpande N."/>
            <person name="von Doehren H."/>
            <person name="Ebbole D.J."/>
            <person name="Esquivel-Naranjo E.U."/>
            <person name="Fekete E."/>
            <person name="Flipphi M."/>
            <person name="Glaser F."/>
            <person name="Gomez-Rodriguez E.Y."/>
            <person name="Gruber S."/>
            <person name="Han C."/>
            <person name="Henrissat B."/>
            <person name="Hermosa R."/>
            <person name="Hernandez-Onate M."/>
            <person name="Karaffa L."/>
            <person name="Kosti I."/>
            <person name="Le Crom S."/>
            <person name="Lindquist E."/>
            <person name="Lucas S."/>
            <person name="Luebeck M."/>
            <person name="Luebeck P.S."/>
            <person name="Margeot A."/>
            <person name="Metz B."/>
            <person name="Misra M."/>
            <person name="Nevalainen H."/>
            <person name="Omann M."/>
            <person name="Packer N."/>
            <person name="Perrone G."/>
            <person name="Uresti-Rivera E.E."/>
            <person name="Salamov A."/>
            <person name="Schmoll M."/>
            <person name="Seiboth B."/>
            <person name="Shapiro H."/>
            <person name="Sukno S."/>
            <person name="Tamayo-Ramos J.A."/>
            <person name="Tisch D."/>
            <person name="Wiest A."/>
            <person name="Wilkinson H.H."/>
            <person name="Zhang M."/>
            <person name="Coutinho P.M."/>
            <person name="Kenerley C.M."/>
            <person name="Monte E."/>
            <person name="Baker S.E."/>
            <person name="Grigoriev I.V."/>
        </authorList>
    </citation>
    <scope>NUCLEOTIDE SEQUENCE [LARGE SCALE GENOMIC DNA]</scope>
    <source>
        <strain evidence="3">ATCC 20476 / IMI 206040</strain>
    </source>
</reference>
<dbReference type="STRING" id="452589.G9NXD6"/>
<proteinExistence type="predicted"/>
<keyword evidence="1" id="KW-0812">Transmembrane</keyword>
<keyword evidence="3" id="KW-1185">Reference proteome</keyword>
<keyword evidence="1" id="KW-0472">Membrane</keyword>
<dbReference type="AlphaFoldDB" id="G9NXD6"/>
<name>G9NXD6_HYPAI</name>
<accession>G9NXD6</accession>
<sequence length="301" mass="34645">MDFFVWKRSAVSAETSSDASLIELPWYRWWLYQQIRDQPQRLLLALPNMNRDDDSNWDSEFLPLLESVKDLVVAQKPATIDGITDALVGLGMLSVNDNHEAYQSAKQLLFQETKAITPEDLNAHVLTKVCGVRIQWVDSLSCHLELDRHSGTLFLYRYPSFCVSTLQRRRQSSTQQQLDDVIRRCGLQETGTIPWASEKDIMELLEEILLSCPITLVEREEYDMAGDFPHLRSRMVLLNSYASSKRPRSILQLWQDKRDSTAWIAFWSVLIFGSASILLGVLQTVFQILQFVQGMKEEPSK</sequence>
<evidence type="ECO:0000256" key="1">
    <source>
        <dbReference type="SAM" id="Phobius"/>
    </source>
</evidence>
<evidence type="ECO:0000313" key="3">
    <source>
        <dbReference type="Proteomes" id="UP000005426"/>
    </source>
</evidence>
<dbReference type="OrthoDB" id="5428890at2759"/>
<evidence type="ECO:0000313" key="2">
    <source>
        <dbReference type="EMBL" id="EHK44746.1"/>
    </source>
</evidence>
<dbReference type="eggNOG" id="ENOG502RNMK">
    <property type="taxonomic scope" value="Eukaryota"/>
</dbReference>
<dbReference type="EMBL" id="ABDG02000024">
    <property type="protein sequence ID" value="EHK44746.1"/>
    <property type="molecule type" value="Genomic_DNA"/>
</dbReference>
<dbReference type="HOGENOM" id="CLU_934417_0_0_1"/>
<dbReference type="Proteomes" id="UP000005426">
    <property type="component" value="Unassembled WGS sequence"/>
</dbReference>
<feature type="transmembrane region" description="Helical" evidence="1">
    <location>
        <begin position="262"/>
        <end position="286"/>
    </location>
</feature>
<comment type="caution">
    <text evidence="2">The sequence shown here is derived from an EMBL/GenBank/DDBJ whole genome shotgun (WGS) entry which is preliminary data.</text>
</comment>
<protein>
    <submittedName>
        <fullName evidence="2">Uncharacterized protein</fullName>
    </submittedName>
</protein>
<keyword evidence="1" id="KW-1133">Transmembrane helix</keyword>
<organism evidence="2 3">
    <name type="scientific">Hypocrea atroviridis (strain ATCC 20476 / IMI 206040)</name>
    <name type="common">Trichoderma atroviride</name>
    <dbReference type="NCBI Taxonomy" id="452589"/>
    <lineage>
        <taxon>Eukaryota</taxon>
        <taxon>Fungi</taxon>
        <taxon>Dikarya</taxon>
        <taxon>Ascomycota</taxon>
        <taxon>Pezizomycotina</taxon>
        <taxon>Sordariomycetes</taxon>
        <taxon>Hypocreomycetidae</taxon>
        <taxon>Hypocreales</taxon>
        <taxon>Hypocreaceae</taxon>
        <taxon>Trichoderma</taxon>
    </lineage>
</organism>
<gene>
    <name evidence="2" type="ORF">TRIATDRAFT_198900</name>
</gene>